<proteinExistence type="predicted"/>
<feature type="compositionally biased region" description="Basic and acidic residues" evidence="1">
    <location>
        <begin position="81"/>
        <end position="91"/>
    </location>
</feature>
<dbReference type="PROSITE" id="PS50090">
    <property type="entry name" value="MYB_LIKE"/>
    <property type="match status" value="3"/>
</dbReference>
<dbReference type="AlphaFoldDB" id="A0A1Q3B868"/>
<dbReference type="InParanoid" id="A0A1Q3B868"/>
<dbReference type="Proteomes" id="UP000187406">
    <property type="component" value="Unassembled WGS sequence"/>
</dbReference>
<dbReference type="SUPFAM" id="SSF46689">
    <property type="entry name" value="Homeodomain-like"/>
    <property type="match status" value="2"/>
</dbReference>
<feature type="compositionally biased region" description="Basic residues" evidence="1">
    <location>
        <begin position="268"/>
        <end position="277"/>
    </location>
</feature>
<organism evidence="3 4">
    <name type="scientific">Cephalotus follicularis</name>
    <name type="common">Albany pitcher plant</name>
    <dbReference type="NCBI Taxonomy" id="3775"/>
    <lineage>
        <taxon>Eukaryota</taxon>
        <taxon>Viridiplantae</taxon>
        <taxon>Streptophyta</taxon>
        <taxon>Embryophyta</taxon>
        <taxon>Tracheophyta</taxon>
        <taxon>Spermatophyta</taxon>
        <taxon>Magnoliopsida</taxon>
        <taxon>eudicotyledons</taxon>
        <taxon>Gunneridae</taxon>
        <taxon>Pentapetalae</taxon>
        <taxon>rosids</taxon>
        <taxon>fabids</taxon>
        <taxon>Oxalidales</taxon>
        <taxon>Cephalotaceae</taxon>
        <taxon>Cephalotus</taxon>
    </lineage>
</organism>
<feature type="compositionally biased region" description="Basic residues" evidence="1">
    <location>
        <begin position="387"/>
        <end position="398"/>
    </location>
</feature>
<accession>A0A1Q3B868</accession>
<feature type="domain" description="Myb-like" evidence="2">
    <location>
        <begin position="581"/>
        <end position="649"/>
    </location>
</feature>
<comment type="caution">
    <text evidence="3">The sequence shown here is derived from an EMBL/GenBank/DDBJ whole genome shotgun (WGS) entry which is preliminary data.</text>
</comment>
<feature type="domain" description="Myb-like" evidence="2">
    <location>
        <begin position="651"/>
        <end position="704"/>
    </location>
</feature>
<feature type="compositionally biased region" description="Basic residues" evidence="1">
    <location>
        <begin position="1"/>
        <end position="10"/>
    </location>
</feature>
<feature type="compositionally biased region" description="Basic and acidic residues" evidence="1">
    <location>
        <begin position="289"/>
        <end position="301"/>
    </location>
</feature>
<evidence type="ECO:0000259" key="2">
    <source>
        <dbReference type="PROSITE" id="PS50090"/>
    </source>
</evidence>
<dbReference type="SMART" id="SM00717">
    <property type="entry name" value="SANT"/>
    <property type="match status" value="3"/>
</dbReference>
<feature type="compositionally biased region" description="Basic and acidic residues" evidence="1">
    <location>
        <begin position="237"/>
        <end position="255"/>
    </location>
</feature>
<feature type="compositionally biased region" description="Basic residues" evidence="1">
    <location>
        <begin position="220"/>
        <end position="229"/>
    </location>
</feature>
<dbReference type="PANTHER" id="PTHR47430">
    <property type="entry name" value="GB|AAC33480.1"/>
    <property type="match status" value="1"/>
</dbReference>
<gene>
    <name evidence="3" type="ORF">CFOL_v3_07562</name>
</gene>
<dbReference type="STRING" id="3775.A0A1Q3B868"/>
<name>A0A1Q3B868_CEPFO</name>
<evidence type="ECO:0000313" key="3">
    <source>
        <dbReference type="EMBL" id="GAV64044.1"/>
    </source>
</evidence>
<evidence type="ECO:0000256" key="1">
    <source>
        <dbReference type="SAM" id="MobiDB-lite"/>
    </source>
</evidence>
<protein>
    <submittedName>
        <fullName evidence="3">Myb_DNA-bind_6 domain-containing protein</fullName>
    </submittedName>
</protein>
<dbReference type="InterPro" id="IPR001005">
    <property type="entry name" value="SANT/Myb"/>
</dbReference>
<feature type="compositionally biased region" description="Basic and acidic residues" evidence="1">
    <location>
        <begin position="341"/>
        <end position="361"/>
    </location>
</feature>
<sequence>MRKKTMKNKGNKWEENIMKETNALKDVRDCNNELPTSAEEEGLESRNRDKKKKKKRKRHDNSSSNEVECIADGLPMSVEADSVRLRDGDKEKKKKKRHDVSENSVEHSANGYKRKKKRDDVSDNDFEVDASQCESVAESDVGICAGEKDTDRRREREAEFINTENESQKARKKGKKLNDAEISEVQQASKETYKGADRNASLPNNNMKDLGNNFVLDARKYKKKSRKENKNKNGNGNDRKELEFDMHNSHEKEESAQMNNGEEGNLKERKKKRKRDKRGSDIEGMSSIIDEKGVEKQREQFNGKIVDNVEDPRKKKNRVKKKLSNEPEVELQEMGDSSGIVDKDVVNNDDDAHSPKNEARGRKGNVNSVNLKFSDKEKEEEEEKEEKKKKKKKKKKTNVKSVKQSSEGNDHQEIPGAADPSGNPTSRRRSKKVSFSDHVEVFTSSDYGPSDGENIEEDGLVRGKRYTLEEDQMIKEAVANYIDTHMLGENGLDMVLNCKLHPEIKDCWKEIGAALPWRPCVSIYYRAHIIFQRSEERKWTPEELKLIKDHYQKNGSDWKSLADVLGKHRFHVKDAWRRHKLPNMKKGSWSQDEYQNLFDLVNIDLRLKACEEKKSKHGMLRDNICWGAISDKLETRNNATCCIKWYKQLQSPMVAKGIWADVDDYILLDKLNNLDACCIEDVDWDNLLEHRSGDICRNRWNQMVRHIGDNKIKSFAEQLEVLSKRYCPDIREAREAYDSKPAVP</sequence>
<feature type="domain" description="Myb-like" evidence="2">
    <location>
        <begin position="531"/>
        <end position="580"/>
    </location>
</feature>
<reference evidence="4" key="1">
    <citation type="submission" date="2016-04" db="EMBL/GenBank/DDBJ databases">
        <title>Cephalotus genome sequencing.</title>
        <authorList>
            <person name="Fukushima K."/>
            <person name="Hasebe M."/>
            <person name="Fang X."/>
        </authorList>
    </citation>
    <scope>NUCLEOTIDE SEQUENCE [LARGE SCALE GENOMIC DNA]</scope>
    <source>
        <strain evidence="4">cv. St1</strain>
    </source>
</reference>
<feature type="region of interest" description="Disordered" evidence="1">
    <location>
        <begin position="1"/>
        <end position="434"/>
    </location>
</feature>
<dbReference type="EMBL" id="BDDD01000330">
    <property type="protein sequence ID" value="GAV64044.1"/>
    <property type="molecule type" value="Genomic_DNA"/>
</dbReference>
<dbReference type="Gene3D" id="1.10.10.60">
    <property type="entry name" value="Homeodomain-like"/>
    <property type="match status" value="1"/>
</dbReference>
<evidence type="ECO:0000313" key="4">
    <source>
        <dbReference type="Proteomes" id="UP000187406"/>
    </source>
</evidence>
<dbReference type="OrthoDB" id="39591at2759"/>
<dbReference type="Pfam" id="PF13921">
    <property type="entry name" value="Myb_DNA-bind_6"/>
    <property type="match status" value="1"/>
</dbReference>
<feature type="compositionally biased region" description="Basic residues" evidence="1">
    <location>
        <begin position="48"/>
        <end position="59"/>
    </location>
</feature>
<feature type="compositionally biased region" description="Basic and acidic residues" evidence="1">
    <location>
        <begin position="11"/>
        <end position="31"/>
    </location>
</feature>
<dbReference type="PANTHER" id="PTHR47430:SF4">
    <property type="entry name" value="GB|AAC33480.1"/>
    <property type="match status" value="1"/>
</dbReference>
<feature type="compositionally biased region" description="Basic and acidic residues" evidence="1">
    <location>
        <begin position="146"/>
        <end position="159"/>
    </location>
</feature>
<dbReference type="InterPro" id="IPR009057">
    <property type="entry name" value="Homeodomain-like_sf"/>
</dbReference>
<keyword evidence="4" id="KW-1185">Reference proteome</keyword>